<reference evidence="2" key="1">
    <citation type="submission" date="2017-07" db="EMBL/GenBank/DDBJ databases">
        <title>Draft genome sequence of Effusibacillus lacus strain skLN1.</title>
        <authorList>
            <person name="Watanabe M."/>
            <person name="Kojima H."/>
            <person name="Fukui M."/>
        </authorList>
    </citation>
    <scope>NUCLEOTIDE SEQUENCE [LARGE SCALE GENOMIC DNA]</scope>
    <source>
        <strain evidence="2">skLN1</strain>
    </source>
</reference>
<name>A0A292YFH2_9BACL</name>
<accession>A0A292YFH2</accession>
<dbReference type="InterPro" id="IPR010026">
    <property type="entry name" value="Phage_holin_LL-H"/>
</dbReference>
<organism evidence="1 2">
    <name type="scientific">Effusibacillus lacus</name>
    <dbReference type="NCBI Taxonomy" id="1348429"/>
    <lineage>
        <taxon>Bacteria</taxon>
        <taxon>Bacillati</taxon>
        <taxon>Bacillota</taxon>
        <taxon>Bacilli</taxon>
        <taxon>Bacillales</taxon>
        <taxon>Alicyclobacillaceae</taxon>
        <taxon>Effusibacillus</taxon>
    </lineage>
</organism>
<dbReference type="Pfam" id="PF09682">
    <property type="entry name" value="Phage_holin_6_1"/>
    <property type="match status" value="1"/>
</dbReference>
<comment type="caution">
    <text evidence="1">The sequence shown here is derived from an EMBL/GenBank/DDBJ whole genome shotgun (WGS) entry which is preliminary data.</text>
</comment>
<keyword evidence="2" id="KW-1185">Reference proteome</keyword>
<gene>
    <name evidence="1" type="ORF">EFBL_0391</name>
</gene>
<dbReference type="Proteomes" id="UP000217785">
    <property type="component" value="Unassembled WGS sequence"/>
</dbReference>
<dbReference type="AlphaFoldDB" id="A0A292YFH2"/>
<proteinExistence type="predicted"/>
<protein>
    <submittedName>
        <fullName evidence="1">Uncharacterized protein</fullName>
    </submittedName>
</protein>
<dbReference type="RefSeq" id="WP_165912581.1">
    <property type="nucleotide sequence ID" value="NZ_BDUF01000008.1"/>
</dbReference>
<evidence type="ECO:0000313" key="1">
    <source>
        <dbReference type="EMBL" id="GAX88777.1"/>
    </source>
</evidence>
<evidence type="ECO:0000313" key="2">
    <source>
        <dbReference type="Proteomes" id="UP000217785"/>
    </source>
</evidence>
<dbReference type="EMBL" id="BDUF01000008">
    <property type="protein sequence ID" value="GAX88777.1"/>
    <property type="molecule type" value="Genomic_DNA"/>
</dbReference>
<sequence>MGILSTHLNARQQEMLELLAREAYAFAETAYTQLKGHEKLSHALDYLEAQARLKGIPFDAARAKIAIEKAWLEIEGMPKRLQQR</sequence>